<dbReference type="InterPro" id="IPR041575">
    <property type="entry name" value="Rubredoxin_C"/>
</dbReference>
<organism evidence="7 8">
    <name type="scientific">Aliikangiella coralliicola</name>
    <dbReference type="NCBI Taxonomy" id="2592383"/>
    <lineage>
        <taxon>Bacteria</taxon>
        <taxon>Pseudomonadati</taxon>
        <taxon>Pseudomonadota</taxon>
        <taxon>Gammaproteobacteria</taxon>
        <taxon>Oceanospirillales</taxon>
        <taxon>Pleioneaceae</taxon>
        <taxon>Aliikangiella</taxon>
    </lineage>
</organism>
<feature type="transmembrane region" description="Helical" evidence="5">
    <location>
        <begin position="217"/>
        <end position="234"/>
    </location>
</feature>
<keyword evidence="4" id="KW-0274">FAD</keyword>
<gene>
    <name evidence="7" type="ORF">FLL46_21725</name>
</gene>
<comment type="caution">
    <text evidence="7">The sequence shown here is derived from an EMBL/GenBank/DDBJ whole genome shotgun (WGS) entry which is preliminary data.</text>
</comment>
<dbReference type="PROSITE" id="PS51085">
    <property type="entry name" value="2FE2S_FER_2"/>
    <property type="match status" value="1"/>
</dbReference>
<dbReference type="Gene3D" id="3.10.20.30">
    <property type="match status" value="1"/>
</dbReference>
<feature type="transmembrane region" description="Helical" evidence="5">
    <location>
        <begin position="273"/>
        <end position="295"/>
    </location>
</feature>
<dbReference type="InterPro" id="IPR012675">
    <property type="entry name" value="Beta-grasp_dom_sf"/>
</dbReference>
<dbReference type="GO" id="GO:0016491">
    <property type="term" value="F:oxidoreductase activity"/>
    <property type="evidence" value="ECO:0007669"/>
    <property type="project" value="InterPro"/>
</dbReference>
<dbReference type="PRINTS" id="PR00368">
    <property type="entry name" value="FADPNR"/>
</dbReference>
<dbReference type="RefSeq" id="WP_142933662.1">
    <property type="nucleotide sequence ID" value="NZ_ML660169.1"/>
</dbReference>
<dbReference type="PANTHER" id="PTHR43429:SF3">
    <property type="entry name" value="NITRITE REDUCTASE [NAD(P)H]"/>
    <property type="match status" value="1"/>
</dbReference>
<dbReference type="PANTHER" id="PTHR43429">
    <property type="entry name" value="PYRIDINE NUCLEOTIDE-DISULFIDE OXIDOREDUCTASE DOMAIN-CONTAINING"/>
    <property type="match status" value="1"/>
</dbReference>
<dbReference type="Pfam" id="PF07992">
    <property type="entry name" value="Pyr_redox_2"/>
    <property type="match status" value="1"/>
</dbReference>
<dbReference type="GO" id="GO:0051536">
    <property type="term" value="F:iron-sulfur cluster binding"/>
    <property type="evidence" value="ECO:0007669"/>
    <property type="project" value="InterPro"/>
</dbReference>
<keyword evidence="5" id="KW-1133">Transmembrane helix</keyword>
<feature type="transmembrane region" description="Helical" evidence="5">
    <location>
        <begin position="129"/>
        <end position="148"/>
    </location>
</feature>
<dbReference type="OrthoDB" id="9768666at2"/>
<dbReference type="SUPFAM" id="SSF51905">
    <property type="entry name" value="FAD/NAD(P)-binding domain"/>
    <property type="match status" value="2"/>
</dbReference>
<feature type="domain" description="2Fe-2S ferredoxin-type" evidence="6">
    <location>
        <begin position="364"/>
        <end position="457"/>
    </location>
</feature>
<sequence>MSQTAKPIFANFMQIEPIIPRWLWHVLRTLSLIVFVFTIWGAWHFPEITLIIFWGIAVPLLPIVFWLLPGLWRNLCPLAAANQIPRLFNFSLAKEVPAKLKRYASVIGLTLLFIAIPLRKIALNDNADILSFVLIGIIGFAFFGGLLFKGKSGWCGSFCPLLPVQRLYGQSPLAIVNNSHCSPCVGCTKNCFDFNPQVAYLADLYDSDPILAGDRKFFAGMMPGLLLAYFYMPYTPEIPVYQLYLQFGLYCLIGVGAYQVIETLFKLSPQKNTALFAVISINIFYWYASVILFESIGKLSGFAFPDWSAWSIRGAVALISIFWFWKTLAKEKMFLSQAFASSAQTKVASMRHLTKHGAKQTDNPTITIQPGNEQLVAKAEMTLLDLLEANGHNINSGCRMGACGADPVAIVKGEENLNEKSGEETATLERLGYKKGVRMACCVKATSSVTINLDPESVEQEEDESEVAQDDNIHSVVIIGNGIAGVTAADYIRRHHKNCEIHLIGAEKYPLYNRMAISKLIYGRTALQSLILMPDEWYKKRDIQQWLNTQVESIDPTKKVVTLATRESINYDKLIITTGSNARIPAIKNWATQGCFTLRTAEDGMSIRTFLQDHQCKRVIIAGGGLLGLEAAYAFTQVGMRVTVLERSKYLLRRQLDEKSANLLHAYLSALGITIIYQAEVDEVIGNEMLEAIKLKTGEKILANLLLVAAGIVANQKLTKDDILKTNKGILVDDHLQTSQRDIYAAGDIAELDGSNGKLPGLWPIAVDQGRIAAINALGGDQVYVDKPVATGLKVVGVELTSMGTFIGEKEDSEIIFKTKDRYRKLVIRDQKIIGCILLGYPEFSGQIANYINQKKTLTESDIKALRENDWHLFI</sequence>
<comment type="similarity">
    <text evidence="2">Belongs to the FAD-dependent oxidoreductase family.</text>
</comment>
<name>A0A545U6B5_9GAMM</name>
<dbReference type="Proteomes" id="UP000315439">
    <property type="component" value="Unassembled WGS sequence"/>
</dbReference>
<accession>A0A545U6B5</accession>
<dbReference type="CDD" id="cd00207">
    <property type="entry name" value="fer2"/>
    <property type="match status" value="1"/>
</dbReference>
<dbReference type="InterPro" id="IPR023753">
    <property type="entry name" value="FAD/NAD-binding_dom"/>
</dbReference>
<evidence type="ECO:0000256" key="4">
    <source>
        <dbReference type="ARBA" id="ARBA00022827"/>
    </source>
</evidence>
<dbReference type="Gene3D" id="3.50.50.60">
    <property type="entry name" value="FAD/NAD(P)-binding domain"/>
    <property type="match status" value="2"/>
</dbReference>
<protein>
    <submittedName>
        <fullName evidence="7">2Fe-2S iron-sulfur cluster binding domain-containing protein</fullName>
    </submittedName>
</protein>
<evidence type="ECO:0000256" key="3">
    <source>
        <dbReference type="ARBA" id="ARBA00022630"/>
    </source>
</evidence>
<feature type="transmembrane region" description="Helical" evidence="5">
    <location>
        <begin position="240"/>
        <end position="261"/>
    </location>
</feature>
<evidence type="ECO:0000256" key="2">
    <source>
        <dbReference type="ARBA" id="ARBA00006442"/>
    </source>
</evidence>
<dbReference type="InterPro" id="IPR001041">
    <property type="entry name" value="2Fe-2S_ferredoxin-type"/>
</dbReference>
<dbReference type="SUPFAM" id="SSF54292">
    <property type="entry name" value="2Fe-2S ferredoxin-like"/>
    <property type="match status" value="1"/>
</dbReference>
<dbReference type="InterPro" id="IPR036010">
    <property type="entry name" value="2Fe-2S_ferredoxin-like_sf"/>
</dbReference>
<evidence type="ECO:0000256" key="1">
    <source>
        <dbReference type="ARBA" id="ARBA00001974"/>
    </source>
</evidence>
<keyword evidence="5" id="KW-0472">Membrane</keyword>
<keyword evidence="8" id="KW-1185">Reference proteome</keyword>
<comment type="cofactor">
    <cofactor evidence="1">
        <name>FAD</name>
        <dbReference type="ChEBI" id="CHEBI:57692"/>
    </cofactor>
</comment>
<evidence type="ECO:0000313" key="8">
    <source>
        <dbReference type="Proteomes" id="UP000315439"/>
    </source>
</evidence>
<feature type="transmembrane region" description="Helical" evidence="5">
    <location>
        <begin position="22"/>
        <end position="42"/>
    </location>
</feature>
<dbReference type="InterPro" id="IPR016156">
    <property type="entry name" value="FAD/NAD-linked_Rdtase_dimer_sf"/>
</dbReference>
<dbReference type="Pfam" id="PF18267">
    <property type="entry name" value="Rubredoxin_C"/>
    <property type="match status" value="1"/>
</dbReference>
<dbReference type="Gene3D" id="3.30.390.30">
    <property type="match status" value="1"/>
</dbReference>
<dbReference type="InterPro" id="IPR050260">
    <property type="entry name" value="FAD-bd_OxRdtase"/>
</dbReference>
<dbReference type="InterPro" id="IPR036188">
    <property type="entry name" value="FAD/NAD-bd_sf"/>
</dbReference>
<evidence type="ECO:0000313" key="7">
    <source>
        <dbReference type="EMBL" id="TQV85012.1"/>
    </source>
</evidence>
<dbReference type="EMBL" id="VIKS01000013">
    <property type="protein sequence ID" value="TQV85012.1"/>
    <property type="molecule type" value="Genomic_DNA"/>
</dbReference>
<proteinExistence type="inferred from homology"/>
<reference evidence="7 8" key="1">
    <citation type="submission" date="2019-07" db="EMBL/GenBank/DDBJ databases">
        <title>Draft genome for Aliikangiella sp. M105.</title>
        <authorList>
            <person name="Wang G."/>
        </authorList>
    </citation>
    <scope>NUCLEOTIDE SEQUENCE [LARGE SCALE GENOMIC DNA]</scope>
    <source>
        <strain evidence="7 8">M105</strain>
    </source>
</reference>
<evidence type="ECO:0000259" key="6">
    <source>
        <dbReference type="PROSITE" id="PS51085"/>
    </source>
</evidence>
<dbReference type="PRINTS" id="PR00411">
    <property type="entry name" value="PNDRDTASEI"/>
</dbReference>
<dbReference type="Pfam" id="PF00111">
    <property type="entry name" value="Fer2"/>
    <property type="match status" value="1"/>
</dbReference>
<feature type="transmembrane region" description="Helical" evidence="5">
    <location>
        <begin position="48"/>
        <end position="68"/>
    </location>
</feature>
<dbReference type="AlphaFoldDB" id="A0A545U6B5"/>
<keyword evidence="3" id="KW-0285">Flavoprotein</keyword>
<keyword evidence="5" id="KW-0812">Transmembrane</keyword>
<feature type="transmembrane region" description="Helical" evidence="5">
    <location>
        <begin position="103"/>
        <end position="123"/>
    </location>
</feature>
<evidence type="ECO:0000256" key="5">
    <source>
        <dbReference type="SAM" id="Phobius"/>
    </source>
</evidence>